<keyword evidence="2" id="KW-1133">Transmembrane helix</keyword>
<feature type="compositionally biased region" description="Basic and acidic residues" evidence="1">
    <location>
        <begin position="158"/>
        <end position="177"/>
    </location>
</feature>
<evidence type="ECO:0000313" key="3">
    <source>
        <dbReference type="EMBL" id="GIO33659.1"/>
    </source>
</evidence>
<dbReference type="AlphaFoldDB" id="A0A919XKY2"/>
<keyword evidence="4" id="KW-1185">Reference proteome</keyword>
<feature type="transmembrane region" description="Helical" evidence="2">
    <location>
        <begin position="36"/>
        <end position="54"/>
    </location>
</feature>
<dbReference type="InterPro" id="IPR019277">
    <property type="entry name" value="DUF2304"/>
</dbReference>
<feature type="region of interest" description="Disordered" evidence="1">
    <location>
        <begin position="114"/>
        <end position="222"/>
    </location>
</feature>
<organism evidence="3 4">
    <name type="scientific">Paenibacillus albilobatus</name>
    <dbReference type="NCBI Taxonomy" id="2716884"/>
    <lineage>
        <taxon>Bacteria</taxon>
        <taxon>Bacillati</taxon>
        <taxon>Bacillota</taxon>
        <taxon>Bacilli</taxon>
        <taxon>Bacillales</taxon>
        <taxon>Paenibacillaceae</taxon>
        <taxon>Paenibacillus</taxon>
    </lineage>
</organism>
<evidence type="ECO:0000256" key="1">
    <source>
        <dbReference type="SAM" id="MobiDB-lite"/>
    </source>
</evidence>
<reference evidence="3" key="1">
    <citation type="submission" date="2021-03" db="EMBL/GenBank/DDBJ databases">
        <title>Antimicrobial resistance genes in bacteria isolated from Japanese honey, and their potential for conferring macrolide and lincosamide resistance in the American foulbrood pathogen Paenibacillus larvae.</title>
        <authorList>
            <person name="Okamoto M."/>
            <person name="Kumagai M."/>
            <person name="Kanamori H."/>
            <person name="Takamatsu D."/>
        </authorList>
    </citation>
    <scope>NUCLEOTIDE SEQUENCE</scope>
    <source>
        <strain evidence="3">J2TS6</strain>
    </source>
</reference>
<feature type="transmembrane region" description="Helical" evidence="2">
    <location>
        <begin position="6"/>
        <end position="24"/>
    </location>
</feature>
<gene>
    <name evidence="3" type="ORF">J2TS6_48000</name>
</gene>
<keyword evidence="2" id="KW-0812">Transmembrane</keyword>
<dbReference type="EMBL" id="BORQ01000006">
    <property type="protein sequence ID" value="GIO33659.1"/>
    <property type="molecule type" value="Genomic_DNA"/>
</dbReference>
<evidence type="ECO:0000256" key="2">
    <source>
        <dbReference type="SAM" id="Phobius"/>
    </source>
</evidence>
<proteinExistence type="predicted"/>
<dbReference type="Proteomes" id="UP000679779">
    <property type="component" value="Unassembled WGS sequence"/>
</dbReference>
<accession>A0A919XKY2</accession>
<feature type="compositionally biased region" description="Basic and acidic residues" evidence="1">
    <location>
        <begin position="213"/>
        <end position="222"/>
    </location>
</feature>
<sequence length="222" mass="24950">MNLNIYFISFCISLAFAGTILVLIRKRKLREQYALLWLLMSAIMMALSLFPSLLDNVAQRIHIYYPPSLLYLLSVVAVLFILLHLTMAVSSLTHRVIVLTQTLGLQEQRIKKLEAEATGGPADKAGNSDEGMEGSIPAPFKRNDDSTNKQELSVENPVEDRHRCASADPPDSKRELLLKVTGSQTAEPSLRRSRYRSDDHAYSRSVQPPQIPSDERMAEVIR</sequence>
<evidence type="ECO:0008006" key="5">
    <source>
        <dbReference type="Google" id="ProtNLM"/>
    </source>
</evidence>
<feature type="transmembrane region" description="Helical" evidence="2">
    <location>
        <begin position="69"/>
        <end position="89"/>
    </location>
</feature>
<dbReference type="RefSeq" id="WP_236575903.1">
    <property type="nucleotide sequence ID" value="NZ_BORQ01000006.1"/>
</dbReference>
<keyword evidence="2" id="KW-0472">Membrane</keyword>
<evidence type="ECO:0000313" key="4">
    <source>
        <dbReference type="Proteomes" id="UP000679779"/>
    </source>
</evidence>
<dbReference type="Pfam" id="PF10066">
    <property type="entry name" value="DUF2304"/>
    <property type="match status" value="1"/>
</dbReference>
<name>A0A919XKY2_9BACL</name>
<comment type="caution">
    <text evidence="3">The sequence shown here is derived from an EMBL/GenBank/DDBJ whole genome shotgun (WGS) entry which is preliminary data.</text>
</comment>
<protein>
    <recommendedName>
        <fullName evidence="5">DUF2304 domain-containing protein</fullName>
    </recommendedName>
</protein>